<accession>A0ABX8R0U6</accession>
<protein>
    <submittedName>
        <fullName evidence="5">Transposase</fullName>
    </submittedName>
</protein>
<dbReference type="EMBL" id="CP059572">
    <property type="protein sequence ID" value="QXJ24064.1"/>
    <property type="molecule type" value="Genomic_DNA"/>
</dbReference>
<evidence type="ECO:0000256" key="2">
    <source>
        <dbReference type="ARBA" id="ARBA00022723"/>
    </source>
</evidence>
<organism evidence="5 6">
    <name type="scientific">Actinomadura graeca</name>
    <dbReference type="NCBI Taxonomy" id="2750812"/>
    <lineage>
        <taxon>Bacteria</taxon>
        <taxon>Bacillati</taxon>
        <taxon>Actinomycetota</taxon>
        <taxon>Actinomycetes</taxon>
        <taxon>Streptosporangiales</taxon>
        <taxon>Thermomonosporaceae</taxon>
        <taxon>Actinomadura</taxon>
    </lineage>
</organism>
<gene>
    <name evidence="5" type="ORF">AGRA3207_005315</name>
</gene>
<dbReference type="RefSeq" id="WP_231329758.1">
    <property type="nucleotide sequence ID" value="NZ_CP059572.1"/>
</dbReference>
<feature type="compositionally biased region" description="Polar residues" evidence="3">
    <location>
        <begin position="132"/>
        <end position="144"/>
    </location>
</feature>
<feature type="region of interest" description="Disordered" evidence="3">
    <location>
        <begin position="124"/>
        <end position="144"/>
    </location>
</feature>
<dbReference type="Pfam" id="PF13359">
    <property type="entry name" value="DDE_Tnp_4"/>
    <property type="match status" value="1"/>
</dbReference>
<dbReference type="Proteomes" id="UP001049518">
    <property type="component" value="Chromosome"/>
</dbReference>
<dbReference type="InterPro" id="IPR027806">
    <property type="entry name" value="HARBI1_dom"/>
</dbReference>
<sequence>MTEVVALLAELTSDLRQALRIAARKAYVIMDGTLVTTDRLPGANDRLYPSGKHRRHGVNIQFLTDPHGELIWASPALPGSTHDLTVARDHGMVAGLTARAVRLLRRQGVCRCGWRDRHTLQAQEAPRAGNARSCSTDTTQESAP</sequence>
<evidence type="ECO:0000256" key="1">
    <source>
        <dbReference type="ARBA" id="ARBA00001968"/>
    </source>
</evidence>
<name>A0ABX8R0U6_9ACTN</name>
<feature type="domain" description="DDE Tnp4" evidence="4">
    <location>
        <begin position="30"/>
        <end position="95"/>
    </location>
</feature>
<keyword evidence="2" id="KW-0479">Metal-binding</keyword>
<reference evidence="5" key="1">
    <citation type="submission" date="2020-07" db="EMBL/GenBank/DDBJ databases">
        <authorList>
            <person name="Tarantini F.S."/>
            <person name="Hong K.W."/>
            <person name="Chan K.G."/>
        </authorList>
    </citation>
    <scope>NUCLEOTIDE SEQUENCE</scope>
    <source>
        <strain evidence="5">32-07</strain>
    </source>
</reference>
<keyword evidence="6" id="KW-1185">Reference proteome</keyword>
<evidence type="ECO:0000256" key="3">
    <source>
        <dbReference type="SAM" id="MobiDB-lite"/>
    </source>
</evidence>
<comment type="cofactor">
    <cofactor evidence="1">
        <name>a divalent metal cation</name>
        <dbReference type="ChEBI" id="CHEBI:60240"/>
    </cofactor>
</comment>
<proteinExistence type="predicted"/>
<evidence type="ECO:0000259" key="4">
    <source>
        <dbReference type="Pfam" id="PF13359"/>
    </source>
</evidence>
<evidence type="ECO:0000313" key="6">
    <source>
        <dbReference type="Proteomes" id="UP001049518"/>
    </source>
</evidence>
<evidence type="ECO:0000313" key="5">
    <source>
        <dbReference type="EMBL" id="QXJ24064.1"/>
    </source>
</evidence>